<dbReference type="Pfam" id="PF03489">
    <property type="entry name" value="SapB_2"/>
    <property type="match status" value="1"/>
</dbReference>
<dbReference type="EMBL" id="JADWDJ010000019">
    <property type="protein sequence ID" value="KAG5265996.1"/>
    <property type="molecule type" value="Genomic_DNA"/>
</dbReference>
<evidence type="ECO:0000256" key="2">
    <source>
        <dbReference type="SAM" id="SignalP"/>
    </source>
</evidence>
<accession>A0AAV6FWD4</accession>
<evidence type="ECO:0000313" key="4">
    <source>
        <dbReference type="EMBL" id="KAG5265996.1"/>
    </source>
</evidence>
<dbReference type="InterPro" id="IPR011001">
    <property type="entry name" value="Saposin-like"/>
</dbReference>
<gene>
    <name evidence="4" type="ORF">AALO_G00248680</name>
</gene>
<organism evidence="4 5">
    <name type="scientific">Alosa alosa</name>
    <name type="common">allis shad</name>
    <dbReference type="NCBI Taxonomy" id="278164"/>
    <lineage>
        <taxon>Eukaryota</taxon>
        <taxon>Metazoa</taxon>
        <taxon>Chordata</taxon>
        <taxon>Craniata</taxon>
        <taxon>Vertebrata</taxon>
        <taxon>Euteleostomi</taxon>
        <taxon>Actinopterygii</taxon>
        <taxon>Neopterygii</taxon>
        <taxon>Teleostei</taxon>
        <taxon>Clupei</taxon>
        <taxon>Clupeiformes</taxon>
        <taxon>Clupeoidei</taxon>
        <taxon>Clupeidae</taxon>
        <taxon>Alosa</taxon>
    </lineage>
</organism>
<dbReference type="InterPro" id="IPR008139">
    <property type="entry name" value="SaposinB_dom"/>
</dbReference>
<dbReference type="SUPFAM" id="SSF47862">
    <property type="entry name" value="Saposin"/>
    <property type="match status" value="1"/>
</dbReference>
<dbReference type="Proteomes" id="UP000823561">
    <property type="component" value="Chromosome 19"/>
</dbReference>
<feature type="signal peptide" evidence="2">
    <location>
        <begin position="1"/>
        <end position="17"/>
    </location>
</feature>
<evidence type="ECO:0000259" key="3">
    <source>
        <dbReference type="PROSITE" id="PS50015"/>
    </source>
</evidence>
<keyword evidence="1" id="KW-1015">Disulfide bond</keyword>
<name>A0AAV6FWD4_9TELE</name>
<dbReference type="AlphaFoldDB" id="A0AAV6FWD4"/>
<evidence type="ECO:0000313" key="5">
    <source>
        <dbReference type="Proteomes" id="UP000823561"/>
    </source>
</evidence>
<keyword evidence="5" id="KW-1185">Reference proteome</keyword>
<reference evidence="4" key="1">
    <citation type="submission" date="2020-10" db="EMBL/GenBank/DDBJ databases">
        <title>Chromosome-scale genome assembly of the Allis shad, Alosa alosa.</title>
        <authorList>
            <person name="Margot Z."/>
            <person name="Christophe K."/>
            <person name="Cabau C."/>
            <person name="Louis A."/>
            <person name="Berthelot C."/>
            <person name="Parey E."/>
            <person name="Roest Crollius H."/>
            <person name="Montfort J."/>
            <person name="Robinson-Rechavi M."/>
            <person name="Bucao C."/>
            <person name="Bouchez O."/>
            <person name="Gislard M."/>
            <person name="Lluch J."/>
            <person name="Milhes M."/>
            <person name="Lampietro C."/>
            <person name="Lopez Roques C."/>
            <person name="Donnadieu C."/>
            <person name="Braasch I."/>
            <person name="Desvignes T."/>
            <person name="Postlethwait J."/>
            <person name="Bobe J."/>
            <person name="Guiguen Y."/>
        </authorList>
    </citation>
    <scope>NUCLEOTIDE SEQUENCE</scope>
    <source>
        <strain evidence="4">M-15738</strain>
        <tissue evidence="4">Blood</tissue>
    </source>
</reference>
<protein>
    <recommendedName>
        <fullName evidence="3">Saposin B-type domain-containing protein</fullName>
    </recommendedName>
</protein>
<feature type="domain" description="Saposin B-type" evidence="3">
    <location>
        <begin position="63"/>
        <end position="145"/>
    </location>
</feature>
<dbReference type="PROSITE" id="PS50015">
    <property type="entry name" value="SAP_B"/>
    <property type="match status" value="1"/>
</dbReference>
<proteinExistence type="predicted"/>
<dbReference type="SMART" id="SM00741">
    <property type="entry name" value="SapB"/>
    <property type="match status" value="1"/>
</dbReference>
<dbReference type="InterPro" id="IPR008138">
    <property type="entry name" value="SapB_2"/>
</dbReference>
<comment type="caution">
    <text evidence="4">The sequence shown here is derived from an EMBL/GenBank/DDBJ whole genome shotgun (WGS) entry which is preliminary data.</text>
</comment>
<sequence>MGKLFLTVCLLACFVYSIQVKGFDRGQHTLKQPNGENEIELLLENELKDVRMELQRLNITHKIPGVCSVCKWVLGKIIPEVPAHETKRHLKNLMNQACGSYILFSWICRKFVNSYLDIIYGDVVTNHMNVPGKICKAMHLCWWPAHEKKHKQIE</sequence>
<evidence type="ECO:0000256" key="1">
    <source>
        <dbReference type="ARBA" id="ARBA00023157"/>
    </source>
</evidence>
<dbReference type="Gene3D" id="1.10.225.10">
    <property type="entry name" value="Saposin-like"/>
    <property type="match status" value="1"/>
</dbReference>
<keyword evidence="2" id="KW-0732">Signal</keyword>
<feature type="chain" id="PRO_5043574232" description="Saposin B-type domain-containing protein" evidence="2">
    <location>
        <begin position="18"/>
        <end position="154"/>
    </location>
</feature>